<evidence type="ECO:0000313" key="3">
    <source>
        <dbReference type="EMBL" id="KAG2224289.1"/>
    </source>
</evidence>
<feature type="region of interest" description="Disordered" evidence="1">
    <location>
        <begin position="538"/>
        <end position="580"/>
    </location>
</feature>
<dbReference type="EMBL" id="JAEPRB010000045">
    <property type="protein sequence ID" value="KAG2224289.1"/>
    <property type="molecule type" value="Genomic_DNA"/>
</dbReference>
<feature type="region of interest" description="Disordered" evidence="1">
    <location>
        <begin position="612"/>
        <end position="652"/>
    </location>
</feature>
<dbReference type="Pfam" id="PF08284">
    <property type="entry name" value="RVP_2"/>
    <property type="match status" value="1"/>
</dbReference>
<sequence length="803" mass="91080">MYITFGAPGIMYHADFKTNPMLTDVTYSCFTKNYYLCTTNIYFEALGKFAVVFQGVLDGLSKDEFKAYFLSFFTSFDFVFGSSNADIDMNFSGLADFADKLNEEDRVRQAQKEKVDRFWASFLKSPTELYQDVDKDSSKKNNLAISEIESQQQAPCLSQSTSLKTVYYDTTEVVEQIALQDIRSTPITRNTTPTNNQVVLTSMLQESAYQEAPIAQGPPTESVSHISEHSNTAIQALQLAQTLRDELNNQLPNEIGKMYAAQEKMEEQVSSLSTSLQQVVGQLQEVAKAVQGKTRSKLHKINEEDKVLSEAVTTISSKNLSRFRSHDDSSDSSSDESSSSSDDHISDHGSDHTSVSSEEDVVDNDGGQESHSLINNKFKFKVPEEKYSGNPHKIESWLFNLEEYFENAKVKKHLQVPIATSNMISDATLWWRMLRKANQAPKSWTKFKKAIRERFLPLNIYKANRSRLETLRQTGSVTKYNSIFQAAIVECSDVSEAEALSRYIYGLKSQTKKYVELQEPRVLRKAMKLAENYDNASFSIQGSHGHKSGSGGYRSGKKKHHHSRNFRDKTRSYRDDPMDLDQVEKTHMKLTWEQARKEGRCQICGMKDHIKKDCPSRRTDKRGINPGKDPDQGPRFEDNSAQGVNSEQSSSTNRYKTIRISGVCEQYSCCFLLDSGATHNFISLDFINGHGLQHLLKPDQGSITFGNESQAESGFYADVQIKLGPRYTSTIRVYTGITSSKHDLILGKPWHYDNEPNINWKTHKILVGEEEIPSQRRTRNRRKTCVLIQVVGVLMSVEEDRQE</sequence>
<organism evidence="3 4">
    <name type="scientific">Circinella minor</name>
    <dbReference type="NCBI Taxonomy" id="1195481"/>
    <lineage>
        <taxon>Eukaryota</taxon>
        <taxon>Fungi</taxon>
        <taxon>Fungi incertae sedis</taxon>
        <taxon>Mucoromycota</taxon>
        <taxon>Mucoromycotina</taxon>
        <taxon>Mucoromycetes</taxon>
        <taxon>Mucorales</taxon>
        <taxon>Lichtheimiaceae</taxon>
        <taxon>Circinella</taxon>
    </lineage>
</organism>
<reference evidence="3 4" key="1">
    <citation type="submission" date="2020-12" db="EMBL/GenBank/DDBJ databases">
        <title>Metabolic potential, ecology and presence of endohyphal bacteria is reflected in genomic diversity of Mucoromycotina.</title>
        <authorList>
            <person name="Muszewska A."/>
            <person name="Okrasinska A."/>
            <person name="Steczkiewicz K."/>
            <person name="Drgas O."/>
            <person name="Orlowska M."/>
            <person name="Perlinska-Lenart U."/>
            <person name="Aleksandrzak-Piekarczyk T."/>
            <person name="Szatraj K."/>
            <person name="Zielenkiewicz U."/>
            <person name="Pilsyk S."/>
            <person name="Malc E."/>
            <person name="Mieczkowski P."/>
            <person name="Kruszewska J.S."/>
            <person name="Biernat P."/>
            <person name="Pawlowska J."/>
        </authorList>
    </citation>
    <scope>NUCLEOTIDE SEQUENCE [LARGE SCALE GENOMIC DNA]</scope>
    <source>
        <strain evidence="3 4">CBS 142.35</strain>
    </source>
</reference>
<dbReference type="OrthoDB" id="2290219at2759"/>
<feature type="compositionally biased region" description="Basic and acidic residues" evidence="1">
    <location>
        <begin position="612"/>
        <end position="638"/>
    </location>
</feature>
<dbReference type="CDD" id="cd00303">
    <property type="entry name" value="retropepsin_like"/>
    <property type="match status" value="1"/>
</dbReference>
<dbReference type="AlphaFoldDB" id="A0A8H7VRE8"/>
<dbReference type="PANTHER" id="PTHR15503">
    <property type="entry name" value="LDOC1 RELATED"/>
    <property type="match status" value="1"/>
</dbReference>
<evidence type="ECO:0000256" key="1">
    <source>
        <dbReference type="SAM" id="MobiDB-lite"/>
    </source>
</evidence>
<feature type="region of interest" description="Disordered" evidence="1">
    <location>
        <begin position="321"/>
        <end position="370"/>
    </location>
</feature>
<feature type="domain" description="Retrotransposon gag" evidence="2">
    <location>
        <begin position="418"/>
        <end position="508"/>
    </location>
</feature>
<feature type="compositionally biased region" description="Basic and acidic residues" evidence="1">
    <location>
        <begin position="565"/>
        <end position="580"/>
    </location>
</feature>
<dbReference type="InterPro" id="IPR032567">
    <property type="entry name" value="RTL1-rel"/>
</dbReference>
<dbReference type="InterPro" id="IPR021109">
    <property type="entry name" value="Peptidase_aspartic_dom_sf"/>
</dbReference>
<feature type="compositionally biased region" description="Polar residues" evidence="1">
    <location>
        <begin position="639"/>
        <end position="652"/>
    </location>
</feature>
<protein>
    <recommendedName>
        <fullName evidence="2">Retrotransposon gag domain-containing protein</fullName>
    </recommendedName>
</protein>
<feature type="compositionally biased region" description="Basic and acidic residues" evidence="1">
    <location>
        <begin position="341"/>
        <end position="351"/>
    </location>
</feature>
<dbReference type="Pfam" id="PF03732">
    <property type="entry name" value="Retrotrans_gag"/>
    <property type="match status" value="1"/>
</dbReference>
<evidence type="ECO:0000259" key="2">
    <source>
        <dbReference type="Pfam" id="PF03732"/>
    </source>
</evidence>
<feature type="compositionally biased region" description="Low complexity" evidence="1">
    <location>
        <begin position="331"/>
        <end position="340"/>
    </location>
</feature>
<dbReference type="Proteomes" id="UP000646827">
    <property type="component" value="Unassembled WGS sequence"/>
</dbReference>
<gene>
    <name evidence="3" type="ORF">INT45_012857</name>
</gene>
<evidence type="ECO:0000313" key="4">
    <source>
        <dbReference type="Proteomes" id="UP000646827"/>
    </source>
</evidence>
<accession>A0A8H7VRE8</accession>
<dbReference type="InterPro" id="IPR005162">
    <property type="entry name" value="Retrotrans_gag_dom"/>
</dbReference>
<feature type="compositionally biased region" description="Basic residues" evidence="1">
    <location>
        <begin position="555"/>
        <end position="564"/>
    </location>
</feature>
<keyword evidence="4" id="KW-1185">Reference proteome</keyword>
<dbReference type="PANTHER" id="PTHR15503:SF22">
    <property type="entry name" value="TRANSPOSON TY3-I GAG POLYPROTEIN"/>
    <property type="match status" value="1"/>
</dbReference>
<dbReference type="Gene3D" id="2.40.70.10">
    <property type="entry name" value="Acid Proteases"/>
    <property type="match status" value="1"/>
</dbReference>
<proteinExistence type="predicted"/>
<comment type="caution">
    <text evidence="3">The sequence shown here is derived from an EMBL/GenBank/DDBJ whole genome shotgun (WGS) entry which is preliminary data.</text>
</comment>
<name>A0A8H7VRE8_9FUNG</name>